<name>A0ACB9PHR4_BAUVA</name>
<organism evidence="1 2">
    <name type="scientific">Bauhinia variegata</name>
    <name type="common">Purple orchid tree</name>
    <name type="synonym">Phanera variegata</name>
    <dbReference type="NCBI Taxonomy" id="167791"/>
    <lineage>
        <taxon>Eukaryota</taxon>
        <taxon>Viridiplantae</taxon>
        <taxon>Streptophyta</taxon>
        <taxon>Embryophyta</taxon>
        <taxon>Tracheophyta</taxon>
        <taxon>Spermatophyta</taxon>
        <taxon>Magnoliopsida</taxon>
        <taxon>eudicotyledons</taxon>
        <taxon>Gunneridae</taxon>
        <taxon>Pentapetalae</taxon>
        <taxon>rosids</taxon>
        <taxon>fabids</taxon>
        <taxon>Fabales</taxon>
        <taxon>Fabaceae</taxon>
        <taxon>Cercidoideae</taxon>
        <taxon>Cercideae</taxon>
        <taxon>Bauhiniinae</taxon>
        <taxon>Bauhinia</taxon>
    </lineage>
</organism>
<proteinExistence type="predicted"/>
<comment type="caution">
    <text evidence="1">The sequence shown here is derived from an EMBL/GenBank/DDBJ whole genome shotgun (WGS) entry which is preliminary data.</text>
</comment>
<reference evidence="1 2" key="1">
    <citation type="journal article" date="2022" name="DNA Res.">
        <title>Chromosomal-level genome assembly of the orchid tree Bauhinia variegata (Leguminosae; Cercidoideae) supports the allotetraploid origin hypothesis of Bauhinia.</title>
        <authorList>
            <person name="Zhong Y."/>
            <person name="Chen Y."/>
            <person name="Zheng D."/>
            <person name="Pang J."/>
            <person name="Liu Y."/>
            <person name="Luo S."/>
            <person name="Meng S."/>
            <person name="Qian L."/>
            <person name="Wei D."/>
            <person name="Dai S."/>
            <person name="Zhou R."/>
        </authorList>
    </citation>
    <scope>NUCLEOTIDE SEQUENCE [LARGE SCALE GENOMIC DNA]</scope>
    <source>
        <strain evidence="1">BV-YZ2020</strain>
    </source>
</reference>
<gene>
    <name evidence="1" type="ORF">L6164_008398</name>
</gene>
<evidence type="ECO:0000313" key="2">
    <source>
        <dbReference type="Proteomes" id="UP000828941"/>
    </source>
</evidence>
<evidence type="ECO:0000313" key="1">
    <source>
        <dbReference type="EMBL" id="KAI4347597.1"/>
    </source>
</evidence>
<dbReference type="EMBL" id="CM039429">
    <property type="protein sequence ID" value="KAI4347597.1"/>
    <property type="molecule type" value="Genomic_DNA"/>
</dbReference>
<protein>
    <submittedName>
        <fullName evidence="1">Uncharacterized protein</fullName>
    </submittedName>
</protein>
<dbReference type="Proteomes" id="UP000828941">
    <property type="component" value="Chromosome 4"/>
</dbReference>
<sequence>MMIIESAMAIRFAAGTNVRPSTGVHYDMNGLVHVPSCRLTYTSSFDMPRGRFQKSNGSPFTRRSKLVNYRIRASAEHLGSAQDPAKQNGKPSYHPFEELTESTSENNGDARLTAEETSRTIIEVNSKGTVMFSSLINGEVQENIIWPDLPYLTDENGNIYFMVKNGEDVLQSLTSENNVVQVIVGVDTMEMISEMDLPGPSEIDFGIEELDDQDSDDLDENDEEEEDEDENDDYDSGWAAVISDEDEVDDDDSLADWAKLDTMRSSHPMYFAKKLAEIASDAPVDWMEQPPVALAIQGIIGPAFIEEHSDIQKHLSGSQSSNADISKSKENKEDLGVINGHVHNSGSSTDDASHVENFENLEIPVNETSFYKLEMTKIQLFSAHGHPTFVEVEDYMKAQSDAIAHSVSKIISRLKAGGEKTIQALKSLCWRCKGVQVEEAQIISVDSLGFDLRVCSGTQVQTLRFAFKKRATSEYSAERQLNDLLFPRIQQKVQTLNQTHQNEF</sequence>
<keyword evidence="2" id="KW-1185">Reference proteome</keyword>
<accession>A0ACB9PHR4</accession>